<keyword evidence="2" id="KW-1185">Reference proteome</keyword>
<dbReference type="EMBL" id="CM042015">
    <property type="protein sequence ID" value="KAI3711487.1"/>
    <property type="molecule type" value="Genomic_DNA"/>
</dbReference>
<organism evidence="1 2">
    <name type="scientific">Cichorium intybus</name>
    <name type="common">Chicory</name>
    <dbReference type="NCBI Taxonomy" id="13427"/>
    <lineage>
        <taxon>Eukaryota</taxon>
        <taxon>Viridiplantae</taxon>
        <taxon>Streptophyta</taxon>
        <taxon>Embryophyta</taxon>
        <taxon>Tracheophyta</taxon>
        <taxon>Spermatophyta</taxon>
        <taxon>Magnoliopsida</taxon>
        <taxon>eudicotyledons</taxon>
        <taxon>Gunneridae</taxon>
        <taxon>Pentapetalae</taxon>
        <taxon>asterids</taxon>
        <taxon>campanulids</taxon>
        <taxon>Asterales</taxon>
        <taxon>Asteraceae</taxon>
        <taxon>Cichorioideae</taxon>
        <taxon>Cichorieae</taxon>
        <taxon>Cichoriinae</taxon>
        <taxon>Cichorium</taxon>
    </lineage>
</organism>
<evidence type="ECO:0000313" key="2">
    <source>
        <dbReference type="Proteomes" id="UP001055811"/>
    </source>
</evidence>
<reference evidence="1 2" key="2">
    <citation type="journal article" date="2022" name="Mol. Ecol. Resour.">
        <title>The genomes of chicory, endive, great burdock and yacon provide insights into Asteraceae paleo-polyploidization history and plant inulin production.</title>
        <authorList>
            <person name="Fan W."/>
            <person name="Wang S."/>
            <person name="Wang H."/>
            <person name="Wang A."/>
            <person name="Jiang F."/>
            <person name="Liu H."/>
            <person name="Zhao H."/>
            <person name="Xu D."/>
            <person name="Zhang Y."/>
        </authorList>
    </citation>
    <scope>NUCLEOTIDE SEQUENCE [LARGE SCALE GENOMIC DNA]</scope>
    <source>
        <strain evidence="2">cv. Punajuju</strain>
        <tissue evidence="1">Leaves</tissue>
    </source>
</reference>
<evidence type="ECO:0000313" key="1">
    <source>
        <dbReference type="EMBL" id="KAI3711487.1"/>
    </source>
</evidence>
<gene>
    <name evidence="1" type="ORF">L2E82_41607</name>
</gene>
<proteinExistence type="predicted"/>
<comment type="caution">
    <text evidence="1">The sequence shown here is derived from an EMBL/GenBank/DDBJ whole genome shotgun (WGS) entry which is preliminary data.</text>
</comment>
<name>A0ACB9AMP5_CICIN</name>
<accession>A0ACB9AMP5</accession>
<dbReference type="Proteomes" id="UP001055811">
    <property type="component" value="Linkage Group LG07"/>
</dbReference>
<protein>
    <submittedName>
        <fullName evidence="1">Uncharacterized protein</fullName>
    </submittedName>
</protein>
<sequence length="524" mass="55737">MSNQQGPPSRPWFRLATMVRPPPPPPPAATPTSQGPPRPAFIRPAFAQTATQSNPSPPPPQPTPIPPPPQANPTPSSPLPATNAVAPPTASALPVTQASPPSPKPTQSSAPNTPPSQQSAPPLEILNSPPAAPQSESIQPSSQVTTTTTPISTTRAVTPPKILEQTAPPLPAVDVVTPPKIQKTPFLAPSPKPPQSSAPTTPPTQQSAPPLSSPPPAPQSQPLAPSTTMSPIKTTHTLTPPKVVTPLEQIIPPPLPAVNNVVTPPASPRIQKFPFSDPPPSPPNKTTLIPSSSFSPPRPPPLLQSQHSLPVSDSQQSRSLPPSSPPQFIKLPDKTSPTINPLSPLVLPSLKQKSYIEIHPESKQKTMHVQETPKDSANGVNAMHIAGNTHRSKHDIPRKSVTHKKPWDSQIVGKSVITIAGDNKGAIMRLTPSGNIKHEFDNNRHNPTSSNHEEKLETASEAKNKHQNSNPLLKTTFLNSNVQGVNNSILYNCYINHHDPGIHLTLSRKSNGDCALHPKEHKNG</sequence>
<reference evidence="2" key="1">
    <citation type="journal article" date="2022" name="Mol. Ecol. Resour.">
        <title>The genomes of chicory, endive, great burdock and yacon provide insights into Asteraceae palaeo-polyploidization history and plant inulin production.</title>
        <authorList>
            <person name="Fan W."/>
            <person name="Wang S."/>
            <person name="Wang H."/>
            <person name="Wang A."/>
            <person name="Jiang F."/>
            <person name="Liu H."/>
            <person name="Zhao H."/>
            <person name="Xu D."/>
            <person name="Zhang Y."/>
        </authorList>
    </citation>
    <scope>NUCLEOTIDE SEQUENCE [LARGE SCALE GENOMIC DNA]</scope>
    <source>
        <strain evidence="2">cv. Punajuju</strain>
    </source>
</reference>